<dbReference type="RefSeq" id="WP_075198153.1">
    <property type="nucleotide sequence ID" value="NZ_CP187984.1"/>
</dbReference>
<reference evidence="1" key="1">
    <citation type="submission" date="2016-12" db="EMBL/GenBank/DDBJ databases">
        <title>Analysis of the Molecular Diversity Among Cronobacter Species Isolated from Filth Flies Using a Pan Genomic DNA Microarray.</title>
        <authorList>
            <person name="Pava-Ripoll M."/>
            <person name="Tall B."/>
            <person name="Farber J."/>
            <person name="Fanning S."/>
            <person name="Lehner A."/>
            <person name="Stephan R."/>
            <person name="Pagotto F."/>
            <person name="Iverson C."/>
            <person name="Ziobro G."/>
            <person name="Miller A."/>
            <person name="Pearson R."/>
            <person name="Yan Q."/>
            <person name="Kim M."/>
            <person name="Jeong S."/>
            <person name="Park J."/>
            <person name="Jun S."/>
            <person name="Choi H."/>
            <person name="Chung T."/>
            <person name="Yoo Y."/>
            <person name="Park E."/>
            <person name="Hwang S."/>
            <person name="Lee B."/>
            <person name="Sathyamoorthy V."/>
            <person name="Carter L."/>
            <person name="Mammel M."/>
            <person name="Jackson S."/>
            <person name="Kothary M."/>
            <person name="Patel I."/>
            <person name="Grim C."/>
            <person name="Gopinath G."/>
            <person name="Gangiredla J."/>
            <person name="Chase H."/>
        </authorList>
    </citation>
    <scope>NUCLEOTIDE SEQUENCE [LARGE SCALE GENOMIC DNA]</scope>
    <source>
        <strain evidence="1">MOD1-Sh41s</strain>
    </source>
</reference>
<comment type="caution">
    <text evidence="1">The sequence shown here is derived from an EMBL/GenBank/DDBJ whole genome shotgun (WGS) entry which is preliminary data.</text>
</comment>
<dbReference type="Pfam" id="PF11397">
    <property type="entry name" value="GlcNAc"/>
    <property type="match status" value="2"/>
</dbReference>
<evidence type="ECO:0000313" key="1">
    <source>
        <dbReference type="EMBL" id="PUX23225.1"/>
    </source>
</evidence>
<dbReference type="InterPro" id="IPR021067">
    <property type="entry name" value="Glycosyltransferase"/>
</dbReference>
<dbReference type="GO" id="GO:0016740">
    <property type="term" value="F:transferase activity"/>
    <property type="evidence" value="ECO:0007669"/>
    <property type="project" value="UniProtKB-KW"/>
</dbReference>
<gene>
    <name evidence="1" type="ORF">BS411_08430</name>
</gene>
<protein>
    <submittedName>
        <fullName evidence="1">Glycosyltransferase</fullName>
    </submittedName>
</protein>
<proteinExistence type="predicted"/>
<keyword evidence="1" id="KW-0808">Transferase</keyword>
<dbReference type="EMBL" id="MSAG01000013">
    <property type="protein sequence ID" value="PUX23225.1"/>
    <property type="molecule type" value="Genomic_DNA"/>
</dbReference>
<name>A0A2T7B6A1_9ENTR</name>
<dbReference type="InterPro" id="IPR029044">
    <property type="entry name" value="Nucleotide-diphossugar_trans"/>
</dbReference>
<sequence length="446" mass="51189">MNKNKTSTIFISIASYRDPELIPTLKNMLEMAINPARLHITVCWQNDNDINYFLNHGFTVAFVESYEGGALYKLSFAGVVIQIISLHYYASQGACWARHMAEARFDDEDYFLQVDSHCRFTENWDEEMINTVEQLRACSPKPVLSTYPPPYDPENNEDKKRYISRLIFREFTAHGIVMLSSRPVTPSFPLRCGYLAGGFIFADGSFVKEVPNDPLIFFAGEEIAMAARAWTSGYDIYCPDKIMLWHFYGRRQHPKVWGDHSNQAKATGSVALAWWERDHIAKQRVRTLLGLEHPSCEMGKYGLGNARDFQSFEQAIGVNFRQRSVHPAVLGENKVSFFSTEISEPPQEDIAFIYPYRKVVKFSRAELAYQRPDVSWWHLGIYDEKNVLLYRQDLTPEALTKKIVVVEEQLEIVVEFTSQNAVAPASVRLSPYTDNTGWGEVSEKPW</sequence>
<dbReference type="OrthoDB" id="8738370at2"/>
<dbReference type="Gene3D" id="3.90.550.10">
    <property type="entry name" value="Spore Coat Polysaccharide Biosynthesis Protein SpsA, Chain A"/>
    <property type="match status" value="1"/>
</dbReference>
<dbReference type="PANTHER" id="PTHR34496">
    <property type="entry name" value="GLCNAC TRANSFERASE-RELATED"/>
    <property type="match status" value="1"/>
</dbReference>
<dbReference type="AlphaFoldDB" id="A0A2T7B6A1"/>
<dbReference type="SUPFAM" id="SSF53448">
    <property type="entry name" value="Nucleotide-diphospho-sugar transferases"/>
    <property type="match status" value="1"/>
</dbReference>
<organism evidence="1">
    <name type="scientific">Cronobacter turicensis</name>
    <dbReference type="NCBI Taxonomy" id="413502"/>
    <lineage>
        <taxon>Bacteria</taxon>
        <taxon>Pseudomonadati</taxon>
        <taxon>Pseudomonadota</taxon>
        <taxon>Gammaproteobacteria</taxon>
        <taxon>Enterobacterales</taxon>
        <taxon>Enterobacteriaceae</taxon>
        <taxon>Cronobacter</taxon>
    </lineage>
</organism>
<dbReference type="PANTHER" id="PTHR34496:SF10">
    <property type="entry name" value="GLCNAC TRANSFERASE"/>
    <property type="match status" value="1"/>
</dbReference>
<accession>A0A2T7B6A1</accession>